<dbReference type="Proteomes" id="UP000555836">
    <property type="component" value="Unassembled WGS sequence"/>
</dbReference>
<dbReference type="AlphaFoldDB" id="A0A7Y0X4S8"/>
<protein>
    <recommendedName>
        <fullName evidence="4">RTX toxin</fullName>
    </recommendedName>
</protein>
<evidence type="ECO:0000256" key="1">
    <source>
        <dbReference type="SAM" id="MobiDB-lite"/>
    </source>
</evidence>
<sequence>TSSPIEIELTEGDEFSGNWFSNNADLISSDGTLISSLTYAGETYDTASSVFSDDAWTIDLINSSDVNLKYGTLTIAQDGTFTLTTELIVNTPVGGLLDDLTITVTDADGDQASSEAQLILDDARGFIRTVNVDTLEDNGANNSGDPTPVALPIRVSPGDT</sequence>
<evidence type="ECO:0000313" key="3">
    <source>
        <dbReference type="Proteomes" id="UP000555836"/>
    </source>
</evidence>
<proteinExistence type="predicted"/>
<gene>
    <name evidence="2" type="ORF">HKB21_04495</name>
</gene>
<comment type="caution">
    <text evidence="2">The sequence shown here is derived from an EMBL/GenBank/DDBJ whole genome shotgun (WGS) entry which is preliminary data.</text>
</comment>
<evidence type="ECO:0008006" key="4">
    <source>
        <dbReference type="Google" id="ProtNLM"/>
    </source>
</evidence>
<accession>A0A7Y0X4S8</accession>
<name>A0A7Y0X4S8_VIBPH</name>
<dbReference type="EMBL" id="JABCLD010000610">
    <property type="protein sequence ID" value="NMU24874.1"/>
    <property type="molecule type" value="Genomic_DNA"/>
</dbReference>
<feature type="non-terminal residue" evidence="2">
    <location>
        <position position="1"/>
    </location>
</feature>
<reference evidence="2 3" key="1">
    <citation type="submission" date="2020-04" db="EMBL/GenBank/DDBJ databases">
        <title>Whole-genome sequencing of Vibrio spp. from China reveals different genetic environments of blaCTX-M-14 among diverse lineages.</title>
        <authorList>
            <person name="Zheng Z."/>
            <person name="Ye L."/>
            <person name="Chen S."/>
        </authorList>
    </citation>
    <scope>NUCLEOTIDE SEQUENCE [LARGE SCALE GENOMIC DNA]</scope>
    <source>
        <strain evidence="2 3">Vb0574</strain>
    </source>
</reference>
<feature type="region of interest" description="Disordered" evidence="1">
    <location>
        <begin position="135"/>
        <end position="160"/>
    </location>
</feature>
<feature type="non-terminal residue" evidence="2">
    <location>
        <position position="160"/>
    </location>
</feature>
<evidence type="ECO:0000313" key="2">
    <source>
        <dbReference type="EMBL" id="NMU24874.1"/>
    </source>
</evidence>
<organism evidence="2 3">
    <name type="scientific">Vibrio parahaemolyticus</name>
    <dbReference type="NCBI Taxonomy" id="670"/>
    <lineage>
        <taxon>Bacteria</taxon>
        <taxon>Pseudomonadati</taxon>
        <taxon>Pseudomonadota</taxon>
        <taxon>Gammaproteobacteria</taxon>
        <taxon>Vibrionales</taxon>
        <taxon>Vibrionaceae</taxon>
        <taxon>Vibrio</taxon>
    </lineage>
</organism>